<evidence type="ECO:0000256" key="8">
    <source>
        <dbReference type="ARBA" id="ARBA00023136"/>
    </source>
</evidence>
<comment type="subcellular location">
    <subcellularLocation>
        <location evidence="1 9">Cell membrane</location>
        <topology evidence="1 9">Multi-pass membrane protein</topology>
    </subcellularLocation>
</comment>
<organism evidence="10 11">
    <name type="scientific">Enterococcus alishanensis</name>
    <dbReference type="NCBI Taxonomy" id="1303817"/>
    <lineage>
        <taxon>Bacteria</taxon>
        <taxon>Bacillati</taxon>
        <taxon>Bacillota</taxon>
        <taxon>Bacilli</taxon>
        <taxon>Lactobacillales</taxon>
        <taxon>Enterococcaceae</taxon>
        <taxon>Enterococcus</taxon>
    </lineage>
</organism>
<keyword evidence="4 9" id="KW-0813">Transport</keyword>
<evidence type="ECO:0000256" key="9">
    <source>
        <dbReference type="HAMAP-Rule" id="MF_01461"/>
    </source>
</evidence>
<name>A0ABS6TEN4_9ENTE</name>
<feature type="transmembrane region" description="Helical" evidence="9">
    <location>
        <begin position="247"/>
        <end position="263"/>
    </location>
</feature>
<comment type="similarity">
    <text evidence="2 9">Belongs to the energy-coupling factor EcfT family.</text>
</comment>
<feature type="transmembrane region" description="Helical" evidence="9">
    <location>
        <begin position="73"/>
        <end position="97"/>
    </location>
</feature>
<evidence type="ECO:0000256" key="6">
    <source>
        <dbReference type="ARBA" id="ARBA00022692"/>
    </source>
</evidence>
<comment type="subunit">
    <text evidence="9">Forms a stable energy-coupling factor (ECF) transporter complex composed of 2 membrane-embedded substrate-binding proteins (S component), 2 ATP-binding proteins (A component) and 2 transmembrane proteins (T component).</text>
</comment>
<keyword evidence="11" id="KW-1185">Reference proteome</keyword>
<accession>A0ABS6TEN4</accession>
<evidence type="ECO:0000313" key="11">
    <source>
        <dbReference type="Proteomes" id="UP000774130"/>
    </source>
</evidence>
<keyword evidence="7 9" id="KW-1133">Transmembrane helix</keyword>
<sequence length="266" mass="29854">MVDKLIFGRFIPGDSVIHRMDPRAKLAGSFYFIAIAFLANSWPSFLFLGAVAISGVLLSKIDLRFFLKGVRPLIWLIIFTVALQMLFTRGGTIYWSWGIFSLSQYGVQNGLFIFCRFMLIIFTSTLVTLTTPPLSMSDAIESLLNPLKKIHVPVHEIALMLSIALRFVPTLMDETEKIMNAQRARGVDFGAGSIIQKIKAIVPLLIPLFVSSFNRAEELATAMEARGYRGGEGRTKYRRLKWGRNDSILVVIFAIVTVGLLFLRKT</sequence>
<evidence type="ECO:0000313" key="10">
    <source>
        <dbReference type="EMBL" id="MBV7391347.1"/>
    </source>
</evidence>
<dbReference type="InterPro" id="IPR024919">
    <property type="entry name" value="EcfT"/>
</dbReference>
<dbReference type="PANTHER" id="PTHR33514:SF13">
    <property type="entry name" value="PROTEIN ABCI12, CHLOROPLASTIC"/>
    <property type="match status" value="1"/>
</dbReference>
<keyword evidence="6 9" id="KW-0812">Transmembrane</keyword>
<dbReference type="RefSeq" id="WP_218326727.1">
    <property type="nucleotide sequence ID" value="NZ_JAHUZB010000004.1"/>
</dbReference>
<evidence type="ECO:0000256" key="4">
    <source>
        <dbReference type="ARBA" id="ARBA00022448"/>
    </source>
</evidence>
<evidence type="ECO:0000256" key="5">
    <source>
        <dbReference type="ARBA" id="ARBA00022475"/>
    </source>
</evidence>
<keyword evidence="8 9" id="KW-0472">Membrane</keyword>
<dbReference type="Proteomes" id="UP000774130">
    <property type="component" value="Unassembled WGS sequence"/>
</dbReference>
<reference evidence="10 11" key="1">
    <citation type="submission" date="2021-06" db="EMBL/GenBank/DDBJ databases">
        <title>Enterococcus alishanensis sp. nov., a novel lactic acid bacterium isolated from fresh coffee beans.</title>
        <authorList>
            <person name="Chen Y.-S."/>
        </authorList>
    </citation>
    <scope>NUCLEOTIDE SEQUENCE [LARGE SCALE GENOMIC DNA]</scope>
    <source>
        <strain evidence="10 11">ALS3</strain>
    </source>
</reference>
<protein>
    <recommendedName>
        <fullName evidence="3 9">Energy-coupling factor transporter transmembrane protein EcfT</fullName>
        <shortName evidence="9">ECF transporter T component EcfT</shortName>
    </recommendedName>
</protein>
<dbReference type="CDD" id="cd16914">
    <property type="entry name" value="EcfT"/>
    <property type="match status" value="1"/>
</dbReference>
<evidence type="ECO:0000256" key="1">
    <source>
        <dbReference type="ARBA" id="ARBA00004651"/>
    </source>
</evidence>
<dbReference type="Pfam" id="PF02361">
    <property type="entry name" value="CbiQ"/>
    <property type="match status" value="1"/>
</dbReference>
<evidence type="ECO:0000256" key="7">
    <source>
        <dbReference type="ARBA" id="ARBA00022989"/>
    </source>
</evidence>
<proteinExistence type="inferred from homology"/>
<dbReference type="PANTHER" id="PTHR33514">
    <property type="entry name" value="PROTEIN ABCI12, CHLOROPLASTIC"/>
    <property type="match status" value="1"/>
</dbReference>
<feature type="transmembrane region" description="Helical" evidence="9">
    <location>
        <begin position="109"/>
        <end position="130"/>
    </location>
</feature>
<gene>
    <name evidence="9" type="primary">ecfT</name>
    <name evidence="10" type="ORF">KUA55_11710</name>
</gene>
<dbReference type="EMBL" id="JAHUZB010000004">
    <property type="protein sequence ID" value="MBV7391347.1"/>
    <property type="molecule type" value="Genomic_DNA"/>
</dbReference>
<evidence type="ECO:0000256" key="2">
    <source>
        <dbReference type="ARBA" id="ARBA00005660"/>
    </source>
</evidence>
<comment type="caution">
    <text evidence="10">The sequence shown here is derived from an EMBL/GenBank/DDBJ whole genome shotgun (WGS) entry which is preliminary data.</text>
</comment>
<dbReference type="HAMAP" id="MF_01461">
    <property type="entry name" value="EcfT"/>
    <property type="match status" value="1"/>
</dbReference>
<dbReference type="InterPro" id="IPR003339">
    <property type="entry name" value="ABC/ECF_trnsptr_transmembrane"/>
</dbReference>
<evidence type="ECO:0000256" key="3">
    <source>
        <dbReference type="ARBA" id="ARBA00014042"/>
    </source>
</evidence>
<feature type="transmembrane region" description="Helical" evidence="9">
    <location>
        <begin position="29"/>
        <end position="53"/>
    </location>
</feature>
<keyword evidence="5 9" id="KW-1003">Cell membrane</keyword>
<comment type="function">
    <text evidence="9">Transmembrane (T) component of an energy-coupling factor (ECF) ABC-transporter complex. Unlike classic ABC transporters this ECF transporter provides the energy necessary to transport a number of different substrates.</text>
</comment>